<evidence type="ECO:0000313" key="3">
    <source>
        <dbReference type="Proteomes" id="UP001183390"/>
    </source>
</evidence>
<evidence type="ECO:0000313" key="2">
    <source>
        <dbReference type="EMBL" id="MDT0331874.1"/>
    </source>
</evidence>
<dbReference type="SUPFAM" id="SSF54593">
    <property type="entry name" value="Glyoxalase/Bleomycin resistance protein/Dihydroxybiphenyl dioxygenase"/>
    <property type="match status" value="1"/>
</dbReference>
<evidence type="ECO:0000259" key="1">
    <source>
        <dbReference type="Pfam" id="PF18029"/>
    </source>
</evidence>
<comment type="caution">
    <text evidence="2">The sequence shown here is derived from an EMBL/GenBank/DDBJ whole genome shotgun (WGS) entry which is preliminary data.</text>
</comment>
<accession>A0ABU2MGN5</accession>
<dbReference type="InterPro" id="IPR029068">
    <property type="entry name" value="Glyas_Bleomycin-R_OHBP_Dase"/>
</dbReference>
<dbReference type="PANTHER" id="PTHR35908">
    <property type="entry name" value="HYPOTHETICAL FUSION PROTEIN"/>
    <property type="match status" value="1"/>
</dbReference>
<dbReference type="Proteomes" id="UP001183390">
    <property type="component" value="Unassembled WGS sequence"/>
</dbReference>
<reference evidence="3" key="1">
    <citation type="submission" date="2023-07" db="EMBL/GenBank/DDBJ databases">
        <title>30 novel species of actinomycetes from the DSMZ collection.</title>
        <authorList>
            <person name="Nouioui I."/>
        </authorList>
    </citation>
    <scope>NUCLEOTIDE SEQUENCE [LARGE SCALE GENOMIC DNA]</scope>
    <source>
        <strain evidence="3">DSM 44743</strain>
    </source>
</reference>
<gene>
    <name evidence="2" type="ORF">RM479_25995</name>
</gene>
<dbReference type="RefSeq" id="WP_311514324.1">
    <property type="nucleotide sequence ID" value="NZ_JAVREP010000029.1"/>
</dbReference>
<dbReference type="InterPro" id="IPR041581">
    <property type="entry name" value="Glyoxalase_6"/>
</dbReference>
<organism evidence="2 3">
    <name type="scientific">Nocardiopsis lambiniae</name>
    <dbReference type="NCBI Taxonomy" id="3075539"/>
    <lineage>
        <taxon>Bacteria</taxon>
        <taxon>Bacillati</taxon>
        <taxon>Actinomycetota</taxon>
        <taxon>Actinomycetes</taxon>
        <taxon>Streptosporangiales</taxon>
        <taxon>Nocardiopsidaceae</taxon>
        <taxon>Nocardiopsis</taxon>
    </lineage>
</organism>
<feature type="domain" description="Glyoxalase-like" evidence="1">
    <location>
        <begin position="6"/>
        <end position="114"/>
    </location>
</feature>
<dbReference type="Pfam" id="PF18029">
    <property type="entry name" value="Glyoxalase_6"/>
    <property type="match status" value="1"/>
</dbReference>
<keyword evidence="3" id="KW-1185">Reference proteome</keyword>
<protein>
    <submittedName>
        <fullName evidence="2">VOC family protein</fullName>
    </submittedName>
</protein>
<dbReference type="EMBL" id="JAVREP010000029">
    <property type="protein sequence ID" value="MDT0331874.1"/>
    <property type="molecule type" value="Genomic_DNA"/>
</dbReference>
<sequence length="115" mass="12685">MRIHALTLDCTDPLAQARFWSAALHAPLAPDSDDDEAYIPAHGTTPALLFVRVPETKTAKNRLHLDLQAPPHSTRDTEITRLRTLGARLLADRRHPDGTGWAVLADPEDNEFCVG</sequence>
<dbReference type="Gene3D" id="3.10.180.10">
    <property type="entry name" value="2,3-Dihydroxybiphenyl 1,2-Dioxygenase, domain 1"/>
    <property type="match status" value="1"/>
</dbReference>
<proteinExistence type="predicted"/>
<name>A0ABU2MGN5_9ACTN</name>
<dbReference type="PANTHER" id="PTHR35908:SF1">
    <property type="entry name" value="CONSERVED PROTEIN"/>
    <property type="match status" value="1"/>
</dbReference>